<dbReference type="EMBL" id="JAEPRB010000090">
    <property type="protein sequence ID" value="KAG2222180.1"/>
    <property type="molecule type" value="Genomic_DNA"/>
</dbReference>
<dbReference type="Pfam" id="PF15410">
    <property type="entry name" value="PH_9"/>
    <property type="match status" value="1"/>
</dbReference>
<dbReference type="Pfam" id="PF01369">
    <property type="entry name" value="Sec7"/>
    <property type="match status" value="1"/>
</dbReference>
<dbReference type="InterPro" id="IPR041681">
    <property type="entry name" value="PH_9"/>
</dbReference>
<proteinExistence type="predicted"/>
<dbReference type="AlphaFoldDB" id="A0A8H7S4T0"/>
<dbReference type="SUPFAM" id="SSF50729">
    <property type="entry name" value="PH domain-like"/>
    <property type="match status" value="1"/>
</dbReference>
<evidence type="ECO:0008006" key="6">
    <source>
        <dbReference type="Google" id="ProtNLM"/>
    </source>
</evidence>
<evidence type="ECO:0000259" key="3">
    <source>
        <dbReference type="PROSITE" id="PS50190"/>
    </source>
</evidence>
<dbReference type="GO" id="GO:0005085">
    <property type="term" value="F:guanyl-nucleotide exchange factor activity"/>
    <property type="evidence" value="ECO:0007669"/>
    <property type="project" value="InterPro"/>
</dbReference>
<dbReference type="PROSITE" id="PS50190">
    <property type="entry name" value="SEC7"/>
    <property type="match status" value="1"/>
</dbReference>
<feature type="compositionally biased region" description="Low complexity" evidence="1">
    <location>
        <begin position="520"/>
        <end position="530"/>
    </location>
</feature>
<evidence type="ECO:0000256" key="1">
    <source>
        <dbReference type="SAM" id="MobiDB-lite"/>
    </source>
</evidence>
<dbReference type="InterPro" id="IPR000904">
    <property type="entry name" value="Sec7_dom"/>
</dbReference>
<feature type="region of interest" description="Disordered" evidence="1">
    <location>
        <begin position="520"/>
        <end position="551"/>
    </location>
</feature>
<protein>
    <recommendedName>
        <fullName evidence="6">SEC7 domain-containing protein</fullName>
    </recommendedName>
</protein>
<evidence type="ECO:0000313" key="5">
    <source>
        <dbReference type="Proteomes" id="UP000646827"/>
    </source>
</evidence>
<dbReference type="InterPro" id="IPR023394">
    <property type="entry name" value="Sec7_C_sf"/>
</dbReference>
<feature type="domain" description="PH" evidence="2">
    <location>
        <begin position="268"/>
        <end position="508"/>
    </location>
</feature>
<evidence type="ECO:0000313" key="4">
    <source>
        <dbReference type="EMBL" id="KAG2222180.1"/>
    </source>
</evidence>
<feature type="compositionally biased region" description="Low complexity" evidence="1">
    <location>
        <begin position="537"/>
        <end position="548"/>
    </location>
</feature>
<dbReference type="GO" id="GO:0032012">
    <property type="term" value="P:regulation of ARF protein signal transduction"/>
    <property type="evidence" value="ECO:0007669"/>
    <property type="project" value="InterPro"/>
</dbReference>
<dbReference type="SMART" id="SM00222">
    <property type="entry name" value="Sec7"/>
    <property type="match status" value="1"/>
</dbReference>
<feature type="region of interest" description="Disordered" evidence="1">
    <location>
        <begin position="325"/>
        <end position="405"/>
    </location>
</feature>
<feature type="region of interest" description="Disordered" evidence="1">
    <location>
        <begin position="715"/>
        <end position="758"/>
    </location>
</feature>
<sequence>MAGPGDAMTTNTSSTTTHDNNNGNEKHRPTFNEQLQTFDFCGDAIDMALRKLLAKAHLPKEAQQIDRAMEDFAKRYHECNPDLSDNSDCIYAVAFSLLLLHTDAHNKNVRQKMNKDTFIMRTRIIEGGEDVPAEILDVSFSSKLILVCEEEENVHKIMYDNIVSTEFTYADGNDDDLFRARTPTSWFGRLARSDSSSTLAPANMTEDLYPKLTQLMPPENTFCYKRILRPIQLNDIHMAFHHAKPLNLGGVRGRHYTNNDGTNTYTIRVAKAAILERKYDMLPGGKKATARGWRPFGVILSGTQIIFFADVLQFDSWLATEEQQEELKRQQQQQQQQQQQREREVPRHSTTPTHSNNRPMSERSSSSSSSSSTAPHSYPMVNNHHSHTSPSNPFRFPSVSTSTVDSTSQTASFTSSIYSTHSLTHSIIPASPSTPTNHPHNNNGNNNNLLRPVQIISLADAVCIYDESYTKYSHVFRLMTGDGQLFLLRAKNNADLDDWMMKINYAATIKTTGVRLKLSSSTSASSSSGSSRRHNTHNNNNNHHQNGQKSIAADRIKREERAKAKVLEISHKMVELERLLERDLQLRRNLMVLVPLQKPSKERILFFADIIGKRVYSKRWEMQRLECYREFLETALMEMNYSTATTRKMSAPLLSRSLVPANLLAAHRSATTPVIAQLGQQQQQHYHHYHQLPPPRSYTVSPMPFEDDANYGEVMWSQSGQDTPSSSSEMLKPSTASSSEDDERSARRSSCPQIPPFPFAMEEIPITGESTTGALPATLEKSKDKTVAFDVPSSVEADTNNSNHNNNNDKATSKWMRRRSCSNPVKPQAANKLGRERSGSEASSVRDDDELTIVNVSTGDDDLDEKNHHSDDSNRDDDDDEDIKNDL</sequence>
<dbReference type="SUPFAM" id="SSF48425">
    <property type="entry name" value="Sec7 domain"/>
    <property type="match status" value="1"/>
</dbReference>
<dbReference type="PANTHER" id="PTHR10663:SF405">
    <property type="entry name" value="ARF GUANINE NUCLEOTIDE EXCHANGE FACTOR SYT1"/>
    <property type="match status" value="1"/>
</dbReference>
<dbReference type="FunFam" id="1.10.1000.11:FF:000002">
    <property type="entry name" value="Cytohesin 1"/>
    <property type="match status" value="1"/>
</dbReference>
<keyword evidence="5" id="KW-1185">Reference proteome</keyword>
<evidence type="ECO:0000259" key="2">
    <source>
        <dbReference type="PROSITE" id="PS50003"/>
    </source>
</evidence>
<feature type="domain" description="SEC7" evidence="3">
    <location>
        <begin position="5"/>
        <end position="136"/>
    </location>
</feature>
<dbReference type="InterPro" id="IPR001849">
    <property type="entry name" value="PH_domain"/>
</dbReference>
<dbReference type="Proteomes" id="UP000646827">
    <property type="component" value="Unassembled WGS sequence"/>
</dbReference>
<feature type="compositionally biased region" description="Low complexity" evidence="1">
    <location>
        <begin position="717"/>
        <end position="728"/>
    </location>
</feature>
<feature type="region of interest" description="Disordered" evidence="1">
    <location>
        <begin position="1"/>
        <end position="29"/>
    </location>
</feature>
<name>A0A8H7S4T0_9FUNG</name>
<feature type="region of interest" description="Disordered" evidence="1">
    <location>
        <begin position="427"/>
        <end position="446"/>
    </location>
</feature>
<reference evidence="4 5" key="1">
    <citation type="submission" date="2020-12" db="EMBL/GenBank/DDBJ databases">
        <title>Metabolic potential, ecology and presence of endohyphal bacteria is reflected in genomic diversity of Mucoromycotina.</title>
        <authorList>
            <person name="Muszewska A."/>
            <person name="Okrasinska A."/>
            <person name="Steczkiewicz K."/>
            <person name="Drgas O."/>
            <person name="Orlowska M."/>
            <person name="Perlinska-Lenart U."/>
            <person name="Aleksandrzak-Piekarczyk T."/>
            <person name="Szatraj K."/>
            <person name="Zielenkiewicz U."/>
            <person name="Pilsyk S."/>
            <person name="Malc E."/>
            <person name="Mieczkowski P."/>
            <person name="Kruszewska J.S."/>
            <person name="Biernat P."/>
            <person name="Pawlowska J."/>
        </authorList>
    </citation>
    <scope>NUCLEOTIDE SEQUENCE [LARGE SCALE GENOMIC DNA]</scope>
    <source>
        <strain evidence="4 5">CBS 142.35</strain>
    </source>
</reference>
<gene>
    <name evidence="4" type="ORF">INT45_007197</name>
</gene>
<dbReference type="Gene3D" id="2.30.29.30">
    <property type="entry name" value="Pleckstrin-homology domain (PH domain)/Phosphotyrosine-binding domain (PTB)"/>
    <property type="match status" value="1"/>
</dbReference>
<feature type="compositionally biased region" description="Low complexity" evidence="1">
    <location>
        <begin position="330"/>
        <end position="339"/>
    </location>
</feature>
<feature type="compositionally biased region" description="Low complexity" evidence="1">
    <location>
        <begin position="434"/>
        <end position="446"/>
    </location>
</feature>
<dbReference type="InterPro" id="IPR035999">
    <property type="entry name" value="Sec7_dom_sf"/>
</dbReference>
<dbReference type="PANTHER" id="PTHR10663">
    <property type="entry name" value="GUANYL-NUCLEOTIDE EXCHANGE FACTOR"/>
    <property type="match status" value="1"/>
</dbReference>
<feature type="compositionally biased region" description="Polar residues" evidence="1">
    <location>
        <begin position="348"/>
        <end position="363"/>
    </location>
</feature>
<comment type="caution">
    <text evidence="4">The sequence shown here is derived from an EMBL/GenBank/DDBJ whole genome shotgun (WGS) entry which is preliminary data.</text>
</comment>
<dbReference type="PROSITE" id="PS50003">
    <property type="entry name" value="PH_DOMAIN"/>
    <property type="match status" value="1"/>
</dbReference>
<dbReference type="InterPro" id="IPR011993">
    <property type="entry name" value="PH-like_dom_sf"/>
</dbReference>
<accession>A0A8H7S4T0</accession>
<organism evidence="4 5">
    <name type="scientific">Circinella minor</name>
    <dbReference type="NCBI Taxonomy" id="1195481"/>
    <lineage>
        <taxon>Eukaryota</taxon>
        <taxon>Fungi</taxon>
        <taxon>Fungi incertae sedis</taxon>
        <taxon>Mucoromycota</taxon>
        <taxon>Mucoromycotina</taxon>
        <taxon>Mucoromycetes</taxon>
        <taxon>Mucorales</taxon>
        <taxon>Lichtheimiaceae</taxon>
        <taxon>Circinella</taxon>
    </lineage>
</organism>
<dbReference type="SMART" id="SM00233">
    <property type="entry name" value="PH"/>
    <property type="match status" value="1"/>
</dbReference>
<dbReference type="Gene3D" id="1.10.1000.11">
    <property type="entry name" value="Arf Nucleotide-binding Site Opener,domain 2"/>
    <property type="match status" value="1"/>
</dbReference>
<feature type="region of interest" description="Disordered" evidence="1">
    <location>
        <begin position="793"/>
        <end position="887"/>
    </location>
</feature>
<dbReference type="OrthoDB" id="430364at2759"/>
<feature type="compositionally biased region" description="Low complexity" evidence="1">
    <location>
        <begin position="9"/>
        <end position="23"/>
    </location>
</feature>
<feature type="compositionally biased region" description="Acidic residues" evidence="1">
    <location>
        <begin position="874"/>
        <end position="887"/>
    </location>
</feature>